<comment type="cofactor">
    <cofactor evidence="3">
        <name>heme</name>
        <dbReference type="ChEBI" id="CHEBI:30413"/>
    </cofactor>
</comment>
<dbReference type="PANTHER" id="PTHR47951:SF8">
    <property type="entry name" value="CYTOCHROME P450 93A2-LIKE"/>
    <property type="match status" value="1"/>
</dbReference>
<feature type="binding site" description="axial binding residue" evidence="3">
    <location>
        <position position="45"/>
    </location>
    <ligand>
        <name>heme</name>
        <dbReference type="ChEBI" id="CHEBI:30413"/>
    </ligand>
    <ligandPart>
        <name>Fe</name>
        <dbReference type="ChEBI" id="CHEBI:18248"/>
    </ligandPart>
</feature>
<dbReference type="InterPro" id="IPR017972">
    <property type="entry name" value="Cyt_P450_CS"/>
</dbReference>
<keyword evidence="6" id="KW-1185">Reference proteome</keyword>
<proteinExistence type="inferred from homology"/>
<dbReference type="GO" id="GO:0016705">
    <property type="term" value="F:oxidoreductase activity, acting on paired donors, with incorporation or reduction of molecular oxygen"/>
    <property type="evidence" value="ECO:0007669"/>
    <property type="project" value="InterPro"/>
</dbReference>
<organism evidence="5 6">
    <name type="scientific">Dipteronia dyeriana</name>
    <dbReference type="NCBI Taxonomy" id="168575"/>
    <lineage>
        <taxon>Eukaryota</taxon>
        <taxon>Viridiplantae</taxon>
        <taxon>Streptophyta</taxon>
        <taxon>Embryophyta</taxon>
        <taxon>Tracheophyta</taxon>
        <taxon>Spermatophyta</taxon>
        <taxon>Magnoliopsida</taxon>
        <taxon>eudicotyledons</taxon>
        <taxon>Gunneridae</taxon>
        <taxon>Pentapetalae</taxon>
        <taxon>rosids</taxon>
        <taxon>malvids</taxon>
        <taxon>Sapindales</taxon>
        <taxon>Sapindaceae</taxon>
        <taxon>Hippocastanoideae</taxon>
        <taxon>Acereae</taxon>
        <taxon>Dipteronia</taxon>
    </lineage>
</organism>
<keyword evidence="2 3" id="KW-0408">Iron</keyword>
<evidence type="ECO:0000256" key="4">
    <source>
        <dbReference type="RuleBase" id="RU000461"/>
    </source>
</evidence>
<dbReference type="InterPro" id="IPR036396">
    <property type="entry name" value="Cyt_P450_sf"/>
</dbReference>
<dbReference type="Pfam" id="PF00067">
    <property type="entry name" value="p450"/>
    <property type="match status" value="1"/>
</dbReference>
<dbReference type="PRINTS" id="PR00465">
    <property type="entry name" value="EP450IV"/>
</dbReference>
<reference evidence="5" key="1">
    <citation type="journal article" date="2023" name="Plant J.">
        <title>Genome sequences and population genomics provide insights into the demographic history, inbreeding, and mutation load of two 'living fossil' tree species of Dipteronia.</title>
        <authorList>
            <person name="Feng Y."/>
            <person name="Comes H.P."/>
            <person name="Chen J."/>
            <person name="Zhu S."/>
            <person name="Lu R."/>
            <person name="Zhang X."/>
            <person name="Li P."/>
            <person name="Qiu J."/>
            <person name="Olsen K.M."/>
            <person name="Qiu Y."/>
        </authorList>
    </citation>
    <scope>NUCLEOTIDE SEQUENCE</scope>
    <source>
        <strain evidence="5">KIB01</strain>
    </source>
</reference>
<sequence>MQRDPEAWDNPLEFQPERFMRDAGKVEYKGNNYNFLPFGSGRRICPGISLAEKMILYVVSTLLHSFEWNIPHGTTLDLSEKFGLVPKMQEPLIAVPIAKYSSSGHYL</sequence>
<dbReference type="PROSITE" id="PS00086">
    <property type="entry name" value="CYTOCHROME_P450"/>
    <property type="match status" value="1"/>
</dbReference>
<evidence type="ECO:0000256" key="3">
    <source>
        <dbReference type="PIRSR" id="PIRSR602403-1"/>
    </source>
</evidence>
<keyword evidence="4" id="KW-0503">Monooxygenase</keyword>
<evidence type="ECO:0000313" key="6">
    <source>
        <dbReference type="Proteomes" id="UP001280121"/>
    </source>
</evidence>
<dbReference type="InterPro" id="IPR001128">
    <property type="entry name" value="Cyt_P450"/>
</dbReference>
<dbReference type="GO" id="GO:0004497">
    <property type="term" value="F:monooxygenase activity"/>
    <property type="evidence" value="ECO:0007669"/>
    <property type="project" value="UniProtKB-KW"/>
</dbReference>
<comment type="caution">
    <text evidence="5">The sequence shown here is derived from an EMBL/GenBank/DDBJ whole genome shotgun (WGS) entry which is preliminary data.</text>
</comment>
<dbReference type="InterPro" id="IPR002403">
    <property type="entry name" value="Cyt_P450_E_grp-IV"/>
</dbReference>
<dbReference type="Gene3D" id="1.10.630.10">
    <property type="entry name" value="Cytochrome P450"/>
    <property type="match status" value="1"/>
</dbReference>
<comment type="similarity">
    <text evidence="4">Belongs to the cytochrome P450 family.</text>
</comment>
<dbReference type="GO" id="GO:0005506">
    <property type="term" value="F:iron ion binding"/>
    <property type="evidence" value="ECO:0007669"/>
    <property type="project" value="InterPro"/>
</dbReference>
<evidence type="ECO:0000256" key="2">
    <source>
        <dbReference type="ARBA" id="ARBA00023004"/>
    </source>
</evidence>
<protein>
    <recommendedName>
        <fullName evidence="7">Cytochrome P450</fullName>
    </recommendedName>
</protein>
<evidence type="ECO:0000256" key="1">
    <source>
        <dbReference type="ARBA" id="ARBA00022723"/>
    </source>
</evidence>
<gene>
    <name evidence="5" type="ORF">Ddye_013459</name>
</gene>
<dbReference type="SUPFAM" id="SSF48264">
    <property type="entry name" value="Cytochrome P450"/>
    <property type="match status" value="1"/>
</dbReference>
<keyword evidence="1 3" id="KW-0479">Metal-binding</keyword>
<dbReference type="GO" id="GO:0020037">
    <property type="term" value="F:heme binding"/>
    <property type="evidence" value="ECO:0007669"/>
    <property type="project" value="InterPro"/>
</dbReference>
<evidence type="ECO:0000313" key="5">
    <source>
        <dbReference type="EMBL" id="KAK2653603.1"/>
    </source>
</evidence>
<name>A0AAD9X6L9_9ROSI</name>
<keyword evidence="3 4" id="KW-0349">Heme</keyword>
<dbReference type="EMBL" id="JANJYI010000004">
    <property type="protein sequence ID" value="KAK2653603.1"/>
    <property type="molecule type" value="Genomic_DNA"/>
</dbReference>
<evidence type="ECO:0008006" key="7">
    <source>
        <dbReference type="Google" id="ProtNLM"/>
    </source>
</evidence>
<dbReference type="PANTHER" id="PTHR47951">
    <property type="entry name" value="OS08G0547900 PROTEIN"/>
    <property type="match status" value="1"/>
</dbReference>
<dbReference type="AlphaFoldDB" id="A0AAD9X6L9"/>
<keyword evidence="4" id="KW-0560">Oxidoreductase</keyword>
<dbReference type="Proteomes" id="UP001280121">
    <property type="component" value="Unassembled WGS sequence"/>
</dbReference>
<accession>A0AAD9X6L9</accession>